<sequence>MTRTIRQTGTGSAAAIPDVVIARIGVEHRAKDVVAAFSGAGDAARAVVAAVRAAGVADGDVATSDVGLQTVETGPWEDRRLEGYSASESLVVTVRDVANAAWVLQAAAAAARDATRIDSVTFALSDGAAPAAAARDAAFADARAKAEQYARLSGDALGAVLSIADDPASAPRPQVMFAARAAAAPGSGPAMEAGERVVTAQVVVEWELV</sequence>
<comment type="caution">
    <text evidence="1">The sequence shown here is derived from an EMBL/GenBank/DDBJ whole genome shotgun (WGS) entry which is preliminary data.</text>
</comment>
<protein>
    <recommendedName>
        <fullName evidence="3">SIMPL domain-containing protein</fullName>
    </recommendedName>
</protein>
<evidence type="ECO:0008006" key="3">
    <source>
        <dbReference type="Google" id="ProtNLM"/>
    </source>
</evidence>
<name>A0A137YZ44_9ACTN</name>
<proteinExistence type="predicted"/>
<dbReference type="Proteomes" id="UP000070409">
    <property type="component" value="Unassembled WGS sequence"/>
</dbReference>
<dbReference type="RefSeq" id="WP_068746573.1">
    <property type="nucleotide sequence ID" value="NZ_LSRE01000044.1"/>
</dbReference>
<accession>A0A137YZ44</accession>
<dbReference type="Gene3D" id="3.30.70.2970">
    <property type="entry name" value="Protein of unknown function (DUF541), domain 2"/>
    <property type="match status" value="1"/>
</dbReference>
<dbReference type="EMBL" id="LSRE01000044">
    <property type="protein sequence ID" value="KXO91214.1"/>
    <property type="molecule type" value="Genomic_DNA"/>
</dbReference>
<dbReference type="PANTHER" id="PTHR34387:SF1">
    <property type="entry name" value="PERIPLASMIC IMMUNOGENIC PROTEIN"/>
    <property type="match status" value="1"/>
</dbReference>
<evidence type="ECO:0000313" key="1">
    <source>
        <dbReference type="EMBL" id="KXO91214.1"/>
    </source>
</evidence>
<dbReference type="Gene3D" id="3.30.110.170">
    <property type="entry name" value="Protein of unknown function (DUF541), domain 1"/>
    <property type="match status" value="1"/>
</dbReference>
<dbReference type="InterPro" id="IPR052022">
    <property type="entry name" value="26kDa_periplasmic_antigen"/>
</dbReference>
<dbReference type="Pfam" id="PF04402">
    <property type="entry name" value="SIMPL"/>
    <property type="match status" value="1"/>
</dbReference>
<gene>
    <name evidence="1" type="ORF">AXK61_06550</name>
</gene>
<evidence type="ECO:0000313" key="2">
    <source>
        <dbReference type="Proteomes" id="UP000070409"/>
    </source>
</evidence>
<reference evidence="1 2" key="1">
    <citation type="submission" date="2016-02" db="EMBL/GenBank/DDBJ databases">
        <authorList>
            <person name="Teng J.L."/>
            <person name="Tang Y."/>
            <person name="Huang Y."/>
            <person name="Guo F."/>
            <person name="Wei W."/>
            <person name="Chen J.H."/>
            <person name="Wong S.Y."/>
            <person name="Lau S.K."/>
            <person name="Woo P.C."/>
        </authorList>
    </citation>
    <scope>NUCLEOTIDE SEQUENCE [LARGE SCALE GENOMIC DNA]</scope>
    <source>
        <strain evidence="1 2">JCM 13375</strain>
    </source>
</reference>
<organism evidence="1 2">
    <name type="scientific">Tsukamurella pseudospumae</name>
    <dbReference type="NCBI Taxonomy" id="239498"/>
    <lineage>
        <taxon>Bacteria</taxon>
        <taxon>Bacillati</taxon>
        <taxon>Actinomycetota</taxon>
        <taxon>Actinomycetes</taxon>
        <taxon>Mycobacteriales</taxon>
        <taxon>Tsukamurellaceae</taxon>
        <taxon>Tsukamurella</taxon>
    </lineage>
</organism>
<dbReference type="PANTHER" id="PTHR34387">
    <property type="entry name" value="SLR1258 PROTEIN"/>
    <property type="match status" value="1"/>
</dbReference>
<dbReference type="InterPro" id="IPR007497">
    <property type="entry name" value="SIMPL/DUF541"/>
</dbReference>
<keyword evidence="2" id="KW-1185">Reference proteome</keyword>